<sequence>MANLPNEYVLPLKVVSNRLNHMKNGLNGIMKKAEERAIYNHNKKKDKTEEIQHLLTWDDWIYSALDANHEIKQAKLESAKQSSVIEKMLANYHNNKPFSHGLKKPEKKPDTVYETAMQNMLGHLGIKAKKPAWAENLKAGEHIPKELLDELPVTTGELVTLGNWMLTKNIYRFDDLVINELLKTGFKGVIPNYIIHLPDLCVYVQLDNSNLIFEDAKVVGVLFCVTEIVGQKVLVNTLYLDNGLPRTIAITLNEGQDIESSITDFVDEFQQDYNPELMQDELNTRLEIQKKLINIVLWFSQKKPEIEPLFKGEDSPVKFSTIKKEKRLFEATKYKTYKVGKETATTIKRAYEEIEEARRTGNYVGKDPHIRKAHWHLYWYGKKGQYEKHDLRWLNSMIVGGIPKK</sequence>
<dbReference type="AlphaFoldDB" id="A0A6H0G088"/>
<name>A0A6H0G088_ACIPI</name>
<gene>
    <name evidence="1" type="ORF">G8E09_19515</name>
</gene>
<geneLocation type="plasmid" evidence="2">
    <name>pa1254_2</name>
</geneLocation>
<reference evidence="1 2" key="1">
    <citation type="submission" date="2020-03" db="EMBL/GenBank/DDBJ databases">
        <authorList>
            <person name="Zhang L."/>
            <person name="Han X."/>
            <person name="Chen Y."/>
            <person name="Yu Y."/>
        </authorList>
    </citation>
    <scope>NUCLEOTIDE SEQUENCE [LARGE SCALE GENOMIC DNA]</scope>
    <source>
        <strain evidence="1 2">A1254</strain>
        <plasmid evidence="2">pa1254_2</plasmid>
    </source>
</reference>
<accession>A0A6H0G088</accession>
<dbReference type="Pfam" id="PF26125">
    <property type="entry name" value="AcrVA2-like"/>
    <property type="match status" value="1"/>
</dbReference>
<proteinExistence type="predicted"/>
<organism evidence="1 2">
    <name type="scientific">Acinetobacter pittii</name>
    <name type="common">Acinetobacter genomosp. 3</name>
    <dbReference type="NCBI Taxonomy" id="48296"/>
    <lineage>
        <taxon>Bacteria</taxon>
        <taxon>Pseudomonadati</taxon>
        <taxon>Pseudomonadota</taxon>
        <taxon>Gammaproteobacteria</taxon>
        <taxon>Moraxellales</taxon>
        <taxon>Moraxellaceae</taxon>
        <taxon>Acinetobacter</taxon>
        <taxon>Acinetobacter calcoaceticus/baumannii complex</taxon>
    </lineage>
</organism>
<protein>
    <submittedName>
        <fullName evidence="1">Uncharacterized protein</fullName>
    </submittedName>
</protein>
<dbReference type="RefSeq" id="WP_167564484.1">
    <property type="nucleotide sequence ID" value="NZ_CP049808.1"/>
</dbReference>
<evidence type="ECO:0000313" key="1">
    <source>
        <dbReference type="EMBL" id="QIT20000.1"/>
    </source>
</evidence>
<keyword evidence="1" id="KW-0614">Plasmid</keyword>
<dbReference type="EMBL" id="CP049808">
    <property type="protein sequence ID" value="QIT20000.1"/>
    <property type="molecule type" value="Genomic_DNA"/>
</dbReference>
<dbReference type="InterPro" id="IPR058915">
    <property type="entry name" value="AcrVA2-like"/>
</dbReference>
<dbReference type="Proteomes" id="UP000501692">
    <property type="component" value="Plasmid pA1254_2"/>
</dbReference>
<evidence type="ECO:0000313" key="2">
    <source>
        <dbReference type="Proteomes" id="UP000501692"/>
    </source>
</evidence>